<accession>A0A936ZHU2</accession>
<dbReference type="SMART" id="SM00052">
    <property type="entry name" value="EAL"/>
    <property type="match status" value="1"/>
</dbReference>
<keyword evidence="5" id="KW-1185">Reference proteome</keyword>
<dbReference type="AlphaFoldDB" id="A0A936ZHU2"/>
<dbReference type="InterPro" id="IPR001633">
    <property type="entry name" value="EAL_dom"/>
</dbReference>
<dbReference type="SUPFAM" id="SSF141868">
    <property type="entry name" value="EAL domain-like"/>
    <property type="match status" value="1"/>
</dbReference>
<dbReference type="GO" id="GO:0071111">
    <property type="term" value="F:cyclic-guanylate-specific phosphodiesterase activity"/>
    <property type="evidence" value="ECO:0007669"/>
    <property type="project" value="InterPro"/>
</dbReference>
<organism evidence="4 5">
    <name type="scientific">Microvirga aerilata</name>
    <dbReference type="NCBI Taxonomy" id="670292"/>
    <lineage>
        <taxon>Bacteria</taxon>
        <taxon>Pseudomonadati</taxon>
        <taxon>Pseudomonadota</taxon>
        <taxon>Alphaproteobacteria</taxon>
        <taxon>Hyphomicrobiales</taxon>
        <taxon>Methylobacteriaceae</taxon>
        <taxon>Microvirga</taxon>
    </lineage>
</organism>
<dbReference type="Pfam" id="PF00563">
    <property type="entry name" value="EAL"/>
    <property type="match status" value="1"/>
</dbReference>
<keyword evidence="2" id="KW-0812">Transmembrane</keyword>
<dbReference type="InterPro" id="IPR035919">
    <property type="entry name" value="EAL_sf"/>
</dbReference>
<evidence type="ECO:0000259" key="3">
    <source>
        <dbReference type="PROSITE" id="PS50883"/>
    </source>
</evidence>
<dbReference type="CDD" id="cd01948">
    <property type="entry name" value="EAL"/>
    <property type="match status" value="1"/>
</dbReference>
<feature type="domain" description="EAL" evidence="3">
    <location>
        <begin position="169"/>
        <end position="427"/>
    </location>
</feature>
<feature type="region of interest" description="Disordered" evidence="1">
    <location>
        <begin position="422"/>
        <end position="443"/>
    </location>
</feature>
<dbReference type="InterPro" id="IPR050706">
    <property type="entry name" value="Cyclic-di-GMP_PDE-like"/>
</dbReference>
<evidence type="ECO:0000313" key="5">
    <source>
        <dbReference type="Proteomes" id="UP000605848"/>
    </source>
</evidence>
<keyword evidence="2" id="KW-1133">Transmembrane helix</keyword>
<sequence length="443" mass="48243">MVTNKKKIPVLRDGKAALLAFTPAFLMAAASPYVPMEAGLVMPVTALLITAVFLGPIILWRRAERDRSILSRQSAELDRQVLNLKDPNRAAPLVLRPAKADARCPAGVLRELAKAAGDQDLAQQAASGVPDRTRPAKPVLTLVPDGPPAQPKFPEPTLLPSMWNSTDEQVSRMGLVTQAFEADRIELHLQPVVSLPHQKIRFYEALARLRLADGTLLGPSEFLPVLECLGHAPEFDRRVLTRVMAVAGHLAARGSEAIVGLNLSAHSIAEPGFLWSLEGLLDRSPEILGRIVLELPQHSWRHLDPDQKAALAALRDKGVPFSLDRAADLRFDPRVLADLGIRFMKLPADLMVAAAEQDKGLHAGPELSVWDFASALRRQGVKLIAERVDRDEMVPVLCSLGAPLAQGFAFAAPRPVRAEVVERGARPQPVASEDMRPLLRRAG</sequence>
<protein>
    <submittedName>
        <fullName evidence="4">EAL domain-containing protein</fullName>
    </submittedName>
</protein>
<dbReference type="RefSeq" id="WP_202059903.1">
    <property type="nucleotide sequence ID" value="NZ_JAEQMY010000015.1"/>
</dbReference>
<reference evidence="4" key="1">
    <citation type="submission" date="2021-01" db="EMBL/GenBank/DDBJ databases">
        <title>Microvirga sp.</title>
        <authorList>
            <person name="Kim M.K."/>
        </authorList>
    </citation>
    <scope>NUCLEOTIDE SEQUENCE</scope>
    <source>
        <strain evidence="4">5420S-16</strain>
    </source>
</reference>
<comment type="caution">
    <text evidence="4">The sequence shown here is derived from an EMBL/GenBank/DDBJ whole genome shotgun (WGS) entry which is preliminary data.</text>
</comment>
<keyword evidence="2" id="KW-0472">Membrane</keyword>
<evidence type="ECO:0000256" key="2">
    <source>
        <dbReference type="SAM" id="Phobius"/>
    </source>
</evidence>
<gene>
    <name evidence="4" type="ORF">JKG68_12690</name>
</gene>
<evidence type="ECO:0000256" key="1">
    <source>
        <dbReference type="SAM" id="MobiDB-lite"/>
    </source>
</evidence>
<proteinExistence type="predicted"/>
<dbReference type="Gene3D" id="3.20.20.450">
    <property type="entry name" value="EAL domain"/>
    <property type="match status" value="1"/>
</dbReference>
<evidence type="ECO:0000313" key="4">
    <source>
        <dbReference type="EMBL" id="MBL0404828.1"/>
    </source>
</evidence>
<dbReference type="PROSITE" id="PS50883">
    <property type="entry name" value="EAL"/>
    <property type="match status" value="1"/>
</dbReference>
<feature type="transmembrane region" description="Helical" evidence="2">
    <location>
        <begin position="40"/>
        <end position="60"/>
    </location>
</feature>
<dbReference type="EMBL" id="JAEQMY010000015">
    <property type="protein sequence ID" value="MBL0404828.1"/>
    <property type="molecule type" value="Genomic_DNA"/>
</dbReference>
<dbReference type="PANTHER" id="PTHR33121">
    <property type="entry name" value="CYCLIC DI-GMP PHOSPHODIESTERASE PDEF"/>
    <property type="match status" value="1"/>
</dbReference>
<name>A0A936ZHU2_9HYPH</name>
<dbReference type="PANTHER" id="PTHR33121:SF79">
    <property type="entry name" value="CYCLIC DI-GMP PHOSPHODIESTERASE PDED-RELATED"/>
    <property type="match status" value="1"/>
</dbReference>
<dbReference type="Proteomes" id="UP000605848">
    <property type="component" value="Unassembled WGS sequence"/>
</dbReference>